<keyword evidence="16" id="KW-0594">Phospholipid biosynthesis</keyword>
<evidence type="ECO:0000256" key="9">
    <source>
        <dbReference type="ARBA" id="ARBA00022516"/>
    </source>
</evidence>
<dbReference type="eggNOG" id="COG4589">
    <property type="taxonomic scope" value="Bacteria"/>
</dbReference>
<dbReference type="AlphaFoldDB" id="G6F0R0"/>
<keyword evidence="14" id="KW-0443">Lipid metabolism</keyword>
<evidence type="ECO:0000256" key="11">
    <source>
        <dbReference type="ARBA" id="ARBA00022692"/>
    </source>
</evidence>
<dbReference type="GO" id="GO:0004605">
    <property type="term" value="F:phosphatidate cytidylyltransferase activity"/>
    <property type="evidence" value="ECO:0007669"/>
    <property type="project" value="UniProtKB-EC"/>
</dbReference>
<name>G6F0R0_9PROT</name>
<evidence type="ECO:0000256" key="3">
    <source>
        <dbReference type="ARBA" id="ARBA00005119"/>
    </source>
</evidence>
<keyword evidence="13 19" id="KW-1133">Transmembrane helix</keyword>
<comment type="caution">
    <text evidence="20">The sequence shown here is derived from an EMBL/GenBank/DDBJ whole genome shotgun (WGS) entry which is preliminary data.</text>
</comment>
<dbReference type="InterPro" id="IPR000374">
    <property type="entry name" value="PC_trans"/>
</dbReference>
<evidence type="ECO:0000256" key="5">
    <source>
        <dbReference type="ARBA" id="ARBA00010185"/>
    </source>
</evidence>
<dbReference type="UniPathway" id="UPA00557">
    <property type="reaction ID" value="UER00614"/>
</dbReference>
<feature type="transmembrane region" description="Helical" evidence="19">
    <location>
        <begin position="102"/>
        <end position="121"/>
    </location>
</feature>
<evidence type="ECO:0000256" key="13">
    <source>
        <dbReference type="ARBA" id="ARBA00022989"/>
    </source>
</evidence>
<evidence type="ECO:0000313" key="20">
    <source>
        <dbReference type="EMBL" id="EHD13704.1"/>
    </source>
</evidence>
<evidence type="ECO:0000256" key="10">
    <source>
        <dbReference type="ARBA" id="ARBA00022679"/>
    </source>
</evidence>
<keyword evidence="15 19" id="KW-0472">Membrane</keyword>
<feature type="transmembrane region" description="Helical" evidence="19">
    <location>
        <begin position="194"/>
        <end position="212"/>
    </location>
</feature>
<evidence type="ECO:0000313" key="21">
    <source>
        <dbReference type="Proteomes" id="UP000005939"/>
    </source>
</evidence>
<keyword evidence="10 18" id="KW-0808">Transferase</keyword>
<evidence type="ECO:0000256" key="4">
    <source>
        <dbReference type="ARBA" id="ARBA00005189"/>
    </source>
</evidence>
<accession>G6F0R0</accession>
<dbReference type="Proteomes" id="UP000005939">
    <property type="component" value="Unassembled WGS sequence"/>
</dbReference>
<comment type="pathway">
    <text evidence="4">Lipid metabolism.</text>
</comment>
<evidence type="ECO:0000256" key="16">
    <source>
        <dbReference type="ARBA" id="ARBA00023209"/>
    </source>
</evidence>
<evidence type="ECO:0000256" key="19">
    <source>
        <dbReference type="SAM" id="Phobius"/>
    </source>
</evidence>
<evidence type="ECO:0000256" key="14">
    <source>
        <dbReference type="ARBA" id="ARBA00023098"/>
    </source>
</evidence>
<comment type="pathway">
    <text evidence="3 18">Phospholipid metabolism; CDP-diacylglycerol biosynthesis; CDP-diacylglycerol from sn-glycerol 3-phosphate: step 3/3.</text>
</comment>
<dbReference type="PATRIC" id="fig|1088868.3.peg.1066"/>
<dbReference type="GO" id="GO:0016024">
    <property type="term" value="P:CDP-diacylglycerol biosynthetic process"/>
    <property type="evidence" value="ECO:0007669"/>
    <property type="project" value="UniProtKB-UniPathway"/>
</dbReference>
<sequence length="292" mass="31582">MTNKTKSSWQDLPLRIASALVIIPIALFCIIYGGWFFIFLLTLTSVAMTLEWANLFKVKLSNYRVCAFLIWPLIAYAAAMNGMWWEAILIVGWAPFVFGPRLWMGSVIIGGSGLSLFWLRFMTHFEMWTVIFIVAVVIASDSFAYITGKTFGGPKLIPSVSPGKTWSGAIGGLVGAGCVGGGIVGYLCGGLYTAFIGGALFSMVTGVVAQIGDLLESKLKRELGVKDSGKIIPGHGGVLDRFDALIFVSIFVAVVSCVLPSDDKLSKWGGELLSTKQVETAQLQFIPLTLFK</sequence>
<keyword evidence="11 18" id="KW-0812">Transmembrane</keyword>
<evidence type="ECO:0000256" key="2">
    <source>
        <dbReference type="ARBA" id="ARBA00004651"/>
    </source>
</evidence>
<organism evidence="20 21">
    <name type="scientific">Commensalibacter intestini A911</name>
    <dbReference type="NCBI Taxonomy" id="1088868"/>
    <lineage>
        <taxon>Bacteria</taxon>
        <taxon>Pseudomonadati</taxon>
        <taxon>Pseudomonadota</taxon>
        <taxon>Alphaproteobacteria</taxon>
        <taxon>Acetobacterales</taxon>
        <taxon>Acetobacteraceae</taxon>
    </lineage>
</organism>
<dbReference type="STRING" id="1088868.CIN_10630"/>
<feature type="transmembrane region" description="Helical" evidence="19">
    <location>
        <begin position="68"/>
        <end position="96"/>
    </location>
</feature>
<dbReference type="Pfam" id="PF01148">
    <property type="entry name" value="CTP_transf_1"/>
    <property type="match status" value="1"/>
</dbReference>
<dbReference type="PANTHER" id="PTHR46382:SF1">
    <property type="entry name" value="PHOSPHATIDATE CYTIDYLYLTRANSFERASE"/>
    <property type="match status" value="1"/>
</dbReference>
<keyword evidence="9" id="KW-0444">Lipid biosynthesis</keyword>
<feature type="transmembrane region" description="Helical" evidence="19">
    <location>
        <begin position="128"/>
        <end position="146"/>
    </location>
</feature>
<evidence type="ECO:0000256" key="6">
    <source>
        <dbReference type="ARBA" id="ARBA00012487"/>
    </source>
</evidence>
<dbReference type="EC" id="2.7.7.41" evidence="6 18"/>
<feature type="transmembrane region" description="Helical" evidence="19">
    <location>
        <begin position="12"/>
        <end position="33"/>
    </location>
</feature>
<keyword evidence="8" id="KW-1003">Cell membrane</keyword>
<evidence type="ECO:0000256" key="17">
    <source>
        <dbReference type="ARBA" id="ARBA00023264"/>
    </source>
</evidence>
<feature type="transmembrane region" description="Helical" evidence="19">
    <location>
        <begin position="242"/>
        <end position="259"/>
    </location>
</feature>
<dbReference type="RefSeq" id="WP_008854053.1">
    <property type="nucleotide sequence ID" value="NZ_AGFR01000007.1"/>
</dbReference>
<dbReference type="PANTHER" id="PTHR46382">
    <property type="entry name" value="PHOSPHATIDATE CYTIDYLYLTRANSFERASE"/>
    <property type="match status" value="1"/>
</dbReference>
<feature type="transmembrane region" description="Helical" evidence="19">
    <location>
        <begin position="166"/>
        <end position="187"/>
    </location>
</feature>
<dbReference type="OrthoDB" id="9799199at2"/>
<evidence type="ECO:0000256" key="8">
    <source>
        <dbReference type="ARBA" id="ARBA00022475"/>
    </source>
</evidence>
<gene>
    <name evidence="20" type="ORF">CIN_10630</name>
</gene>
<dbReference type="EMBL" id="AGFR01000007">
    <property type="protein sequence ID" value="EHD13704.1"/>
    <property type="molecule type" value="Genomic_DNA"/>
</dbReference>
<protein>
    <recommendedName>
        <fullName evidence="7 18">Phosphatidate cytidylyltransferase</fullName>
        <ecNumber evidence="6 18">2.7.7.41</ecNumber>
    </recommendedName>
</protein>
<comment type="catalytic activity">
    <reaction evidence="1 18">
        <text>a 1,2-diacyl-sn-glycero-3-phosphate + CTP + H(+) = a CDP-1,2-diacyl-sn-glycerol + diphosphate</text>
        <dbReference type="Rhea" id="RHEA:16229"/>
        <dbReference type="ChEBI" id="CHEBI:15378"/>
        <dbReference type="ChEBI" id="CHEBI:33019"/>
        <dbReference type="ChEBI" id="CHEBI:37563"/>
        <dbReference type="ChEBI" id="CHEBI:58332"/>
        <dbReference type="ChEBI" id="CHEBI:58608"/>
        <dbReference type="EC" id="2.7.7.41"/>
    </reaction>
</comment>
<keyword evidence="12 18" id="KW-0548">Nucleotidyltransferase</keyword>
<comment type="similarity">
    <text evidence="5 18">Belongs to the CDS family.</text>
</comment>
<evidence type="ECO:0000256" key="15">
    <source>
        <dbReference type="ARBA" id="ARBA00023136"/>
    </source>
</evidence>
<comment type="subcellular location">
    <subcellularLocation>
        <location evidence="2">Cell membrane</location>
        <topology evidence="2">Multi-pass membrane protein</topology>
    </subcellularLocation>
</comment>
<dbReference type="PROSITE" id="PS01315">
    <property type="entry name" value="CDS"/>
    <property type="match status" value="1"/>
</dbReference>
<keyword evidence="17" id="KW-1208">Phospholipid metabolism</keyword>
<proteinExistence type="inferred from homology"/>
<evidence type="ECO:0000256" key="7">
    <source>
        <dbReference type="ARBA" id="ARBA00019373"/>
    </source>
</evidence>
<evidence type="ECO:0000256" key="12">
    <source>
        <dbReference type="ARBA" id="ARBA00022695"/>
    </source>
</evidence>
<reference evidence="20 21" key="1">
    <citation type="submission" date="2011-10" db="EMBL/GenBank/DDBJ databases">
        <title>Genome Sequence of Commensalibacter intestini A911, isolated from Drosophila gut.</title>
        <authorList>
            <person name="Lee W.-J."/>
            <person name="Kim E.-K."/>
        </authorList>
    </citation>
    <scope>NUCLEOTIDE SEQUENCE [LARGE SCALE GENOMIC DNA]</scope>
    <source>
        <strain evidence="20 21">A911</strain>
    </source>
</reference>
<evidence type="ECO:0000256" key="18">
    <source>
        <dbReference type="RuleBase" id="RU003938"/>
    </source>
</evidence>
<evidence type="ECO:0000256" key="1">
    <source>
        <dbReference type="ARBA" id="ARBA00001698"/>
    </source>
</evidence>
<dbReference type="GO" id="GO:0005886">
    <property type="term" value="C:plasma membrane"/>
    <property type="evidence" value="ECO:0007669"/>
    <property type="project" value="UniProtKB-SubCell"/>
</dbReference>